<reference evidence="3" key="1">
    <citation type="journal article" date="2019" name="Int. J. Syst. Evol. Microbiol.">
        <title>The Global Catalogue of Microorganisms (GCM) 10K type strain sequencing project: providing services to taxonomists for standard genome sequencing and annotation.</title>
        <authorList>
            <consortium name="The Broad Institute Genomics Platform"/>
            <consortium name="The Broad Institute Genome Sequencing Center for Infectious Disease"/>
            <person name="Wu L."/>
            <person name="Ma J."/>
        </authorList>
    </citation>
    <scope>NUCLEOTIDE SEQUENCE [LARGE SCALE GENOMIC DNA]</scope>
    <source>
        <strain evidence="3">CGMCC 1.16305</strain>
    </source>
</reference>
<dbReference type="Gene3D" id="3.30.1050.10">
    <property type="entry name" value="SCP2 sterol-binding domain"/>
    <property type="match status" value="1"/>
</dbReference>
<protein>
    <submittedName>
        <fullName evidence="2">SCP2 sterol-binding domain-containing protein</fullName>
    </submittedName>
</protein>
<feature type="domain" description="SCP2" evidence="1">
    <location>
        <begin position="50"/>
        <end position="123"/>
    </location>
</feature>
<dbReference type="SUPFAM" id="SSF55718">
    <property type="entry name" value="SCP-like"/>
    <property type="match status" value="1"/>
</dbReference>
<gene>
    <name evidence="2" type="ORF">ACFQRG_07780</name>
</gene>
<name>A0ABW2PW45_9BACL</name>
<dbReference type="RefSeq" id="WP_380965294.1">
    <property type="nucleotide sequence ID" value="NZ_JBHTCO010000005.1"/>
</dbReference>
<comment type="caution">
    <text evidence="2">The sequence shown here is derived from an EMBL/GenBank/DDBJ whole genome shotgun (WGS) entry which is preliminary data.</text>
</comment>
<dbReference type="Pfam" id="PF02036">
    <property type="entry name" value="SCP2"/>
    <property type="match status" value="1"/>
</dbReference>
<keyword evidence="3" id="KW-1185">Reference proteome</keyword>
<dbReference type="InterPro" id="IPR003033">
    <property type="entry name" value="SCP2_sterol-bd_dom"/>
</dbReference>
<organism evidence="2 3">
    <name type="scientific">Scopulibacillus cellulosilyticus</name>
    <dbReference type="NCBI Taxonomy" id="2665665"/>
    <lineage>
        <taxon>Bacteria</taxon>
        <taxon>Bacillati</taxon>
        <taxon>Bacillota</taxon>
        <taxon>Bacilli</taxon>
        <taxon>Bacillales</taxon>
        <taxon>Sporolactobacillaceae</taxon>
        <taxon>Scopulibacillus</taxon>
    </lineage>
</organism>
<evidence type="ECO:0000313" key="2">
    <source>
        <dbReference type="EMBL" id="MFC7392887.1"/>
    </source>
</evidence>
<evidence type="ECO:0000313" key="3">
    <source>
        <dbReference type="Proteomes" id="UP001596505"/>
    </source>
</evidence>
<accession>A0ABW2PW45</accession>
<sequence>MACQLFSNEWVEQFSKELKKGPSFERKQAVDDHYWQWIDKCKGKMDIRLALVLTEQNSLDRYAYFDLKKGELVHSHLGTEEERSSADFVLGGSKDDWFEIINGKRELTQNLMYRKLRLLQGNLHAFFRGIYFFVELLRAGIRVPTAFETA</sequence>
<dbReference type="EMBL" id="JBHTCO010000005">
    <property type="protein sequence ID" value="MFC7392887.1"/>
    <property type="molecule type" value="Genomic_DNA"/>
</dbReference>
<proteinExistence type="predicted"/>
<dbReference type="InterPro" id="IPR036527">
    <property type="entry name" value="SCP2_sterol-bd_dom_sf"/>
</dbReference>
<dbReference type="Proteomes" id="UP001596505">
    <property type="component" value="Unassembled WGS sequence"/>
</dbReference>
<evidence type="ECO:0000259" key="1">
    <source>
        <dbReference type="Pfam" id="PF02036"/>
    </source>
</evidence>